<evidence type="ECO:0000313" key="1">
    <source>
        <dbReference type="EMBL" id="MED6249220.1"/>
    </source>
</evidence>
<keyword evidence="2" id="KW-1185">Reference proteome</keyword>
<name>A0ABU7BI27_9TELE</name>
<organism evidence="1 2">
    <name type="scientific">Ataeniobius toweri</name>
    <dbReference type="NCBI Taxonomy" id="208326"/>
    <lineage>
        <taxon>Eukaryota</taxon>
        <taxon>Metazoa</taxon>
        <taxon>Chordata</taxon>
        <taxon>Craniata</taxon>
        <taxon>Vertebrata</taxon>
        <taxon>Euteleostomi</taxon>
        <taxon>Actinopterygii</taxon>
        <taxon>Neopterygii</taxon>
        <taxon>Teleostei</taxon>
        <taxon>Neoteleostei</taxon>
        <taxon>Acanthomorphata</taxon>
        <taxon>Ovalentaria</taxon>
        <taxon>Atherinomorphae</taxon>
        <taxon>Cyprinodontiformes</taxon>
        <taxon>Goodeidae</taxon>
        <taxon>Ataeniobius</taxon>
    </lineage>
</organism>
<dbReference type="EMBL" id="JAHUTI010051599">
    <property type="protein sequence ID" value="MED6249220.1"/>
    <property type="molecule type" value="Genomic_DNA"/>
</dbReference>
<sequence>MLMSMLPYESKHCRNSVNFLYLIAPKGNSSPGGVGGMSTCSLIKFDTTDVSLQVCGGPPCHSVIVCMRVCVSVVNLCVRCVCTHICRFHLGVCRPPDVHSGLHLFSHLIGNEHLLIAPQSCGTSQRTEVELFAAY</sequence>
<evidence type="ECO:0000313" key="2">
    <source>
        <dbReference type="Proteomes" id="UP001345963"/>
    </source>
</evidence>
<gene>
    <name evidence="1" type="ORF">ATANTOWER_011091</name>
</gene>
<accession>A0ABU7BI27</accession>
<proteinExistence type="predicted"/>
<dbReference type="Proteomes" id="UP001345963">
    <property type="component" value="Unassembled WGS sequence"/>
</dbReference>
<protein>
    <submittedName>
        <fullName evidence="1">Uncharacterized protein</fullName>
    </submittedName>
</protein>
<reference evidence="1 2" key="1">
    <citation type="submission" date="2021-07" db="EMBL/GenBank/DDBJ databases">
        <authorList>
            <person name="Palmer J.M."/>
        </authorList>
    </citation>
    <scope>NUCLEOTIDE SEQUENCE [LARGE SCALE GENOMIC DNA]</scope>
    <source>
        <strain evidence="1 2">AT_MEX2019</strain>
        <tissue evidence="1">Muscle</tissue>
    </source>
</reference>
<comment type="caution">
    <text evidence="1">The sequence shown here is derived from an EMBL/GenBank/DDBJ whole genome shotgun (WGS) entry which is preliminary data.</text>
</comment>